<dbReference type="Proteomes" id="UP000249799">
    <property type="component" value="Chromosome"/>
</dbReference>
<accession>A0A2Z4FN88</accession>
<dbReference type="AlphaFoldDB" id="A0A2Z4FN88"/>
<organism evidence="1 2">
    <name type="scientific">Bradymonas sediminis</name>
    <dbReference type="NCBI Taxonomy" id="1548548"/>
    <lineage>
        <taxon>Bacteria</taxon>
        <taxon>Deltaproteobacteria</taxon>
        <taxon>Bradymonadales</taxon>
        <taxon>Bradymonadaceae</taxon>
        <taxon>Bradymonas</taxon>
    </lineage>
</organism>
<evidence type="ECO:0000313" key="2">
    <source>
        <dbReference type="Proteomes" id="UP000249799"/>
    </source>
</evidence>
<keyword evidence="2" id="KW-1185">Reference proteome</keyword>
<gene>
    <name evidence="1" type="ORF">DN745_12805</name>
</gene>
<sequence>MGAITESSGGRRLVSQEGFGGRKYLAGASCRTVAMLLDTHVRDAAGMRLYFDARNLIELFCITRGAVPRE</sequence>
<reference evidence="1 2" key="1">
    <citation type="submission" date="2018-06" db="EMBL/GenBank/DDBJ databases">
        <title>Lujinxingia sediminis gen. nov. sp. nov., a new facultative anaerobic member of the class Deltaproteobacteria, and proposal of Lujinxingaceae fam. nov.</title>
        <authorList>
            <person name="Guo L.-Y."/>
            <person name="Li C.-M."/>
            <person name="Wang S."/>
            <person name="Du Z.-J."/>
        </authorList>
    </citation>
    <scope>NUCLEOTIDE SEQUENCE [LARGE SCALE GENOMIC DNA]</scope>
    <source>
        <strain evidence="1 2">FA350</strain>
    </source>
</reference>
<protein>
    <submittedName>
        <fullName evidence="1">Uncharacterized protein</fullName>
    </submittedName>
</protein>
<name>A0A2Z4FN88_9DELT</name>
<dbReference type="KEGG" id="bsed:DN745_12805"/>
<proteinExistence type="predicted"/>
<dbReference type="EMBL" id="CP030032">
    <property type="protein sequence ID" value="AWV90164.1"/>
    <property type="molecule type" value="Genomic_DNA"/>
</dbReference>
<evidence type="ECO:0000313" key="1">
    <source>
        <dbReference type="EMBL" id="AWV90164.1"/>
    </source>
</evidence>